<dbReference type="Pfam" id="PF13432">
    <property type="entry name" value="TPR_16"/>
    <property type="match status" value="1"/>
</dbReference>
<dbReference type="SMART" id="SM00028">
    <property type="entry name" value="TPR"/>
    <property type="match status" value="3"/>
</dbReference>
<name>A0ABW3D3P5_9BACL</name>
<gene>
    <name evidence="4" type="ORF">ACFQ03_01425</name>
</gene>
<dbReference type="InterPro" id="IPR052346">
    <property type="entry name" value="O-mannosyl-transferase_TMTC"/>
</dbReference>
<keyword evidence="5" id="KW-1185">Reference proteome</keyword>
<sequence length="181" mass="20989">MDGYEAMQKAYQSILAHDFDQAIAWFKQAVKACPDNAEYHYRLSISCMRSSRLTEASIHARRAAELEPDDDTYRSHYERVRAREHVAQAQNYLEEGRDRAYFSILLLKQAVELDPLSTDAYLLLGMAYADVDDYRSALRAISEVLRLEPDHSLAIRLKQEYEQQLHQYTTSSTKFEKSEGK</sequence>
<protein>
    <submittedName>
        <fullName evidence="4">Tetratricopeptide repeat protein</fullName>
    </submittedName>
</protein>
<dbReference type="PANTHER" id="PTHR44227">
    <property type="match status" value="1"/>
</dbReference>
<dbReference type="InterPro" id="IPR011990">
    <property type="entry name" value="TPR-like_helical_dom_sf"/>
</dbReference>
<organism evidence="4 5">
    <name type="scientific">Paenibacillus residui</name>
    <dbReference type="NCBI Taxonomy" id="629724"/>
    <lineage>
        <taxon>Bacteria</taxon>
        <taxon>Bacillati</taxon>
        <taxon>Bacillota</taxon>
        <taxon>Bacilli</taxon>
        <taxon>Bacillales</taxon>
        <taxon>Paenibacillaceae</taxon>
        <taxon>Paenibacillus</taxon>
    </lineage>
</organism>
<reference evidence="5" key="1">
    <citation type="journal article" date="2019" name="Int. J. Syst. Evol. Microbiol.">
        <title>The Global Catalogue of Microorganisms (GCM) 10K type strain sequencing project: providing services to taxonomists for standard genome sequencing and annotation.</title>
        <authorList>
            <consortium name="The Broad Institute Genomics Platform"/>
            <consortium name="The Broad Institute Genome Sequencing Center for Infectious Disease"/>
            <person name="Wu L."/>
            <person name="Ma J."/>
        </authorList>
    </citation>
    <scope>NUCLEOTIDE SEQUENCE [LARGE SCALE GENOMIC DNA]</scope>
    <source>
        <strain evidence="5">CCUG 57263</strain>
    </source>
</reference>
<dbReference type="EMBL" id="JBHTIU010000003">
    <property type="protein sequence ID" value="MFD0867808.1"/>
    <property type="molecule type" value="Genomic_DNA"/>
</dbReference>
<evidence type="ECO:0000256" key="3">
    <source>
        <dbReference type="PROSITE-ProRule" id="PRU00339"/>
    </source>
</evidence>
<feature type="repeat" description="TPR" evidence="3">
    <location>
        <begin position="118"/>
        <end position="151"/>
    </location>
</feature>
<proteinExistence type="predicted"/>
<dbReference type="PANTHER" id="PTHR44227:SF3">
    <property type="entry name" value="PROTEIN O-MANNOSYL-TRANSFERASE TMTC4"/>
    <property type="match status" value="1"/>
</dbReference>
<dbReference type="PROSITE" id="PS50005">
    <property type="entry name" value="TPR"/>
    <property type="match status" value="1"/>
</dbReference>
<evidence type="ECO:0000313" key="4">
    <source>
        <dbReference type="EMBL" id="MFD0867808.1"/>
    </source>
</evidence>
<dbReference type="PROSITE" id="PS50293">
    <property type="entry name" value="TPR_REGION"/>
    <property type="match status" value="1"/>
</dbReference>
<keyword evidence="1" id="KW-0677">Repeat</keyword>
<evidence type="ECO:0000256" key="1">
    <source>
        <dbReference type="ARBA" id="ARBA00022737"/>
    </source>
</evidence>
<dbReference type="Gene3D" id="1.25.40.10">
    <property type="entry name" value="Tetratricopeptide repeat domain"/>
    <property type="match status" value="2"/>
</dbReference>
<dbReference type="Pfam" id="PF13181">
    <property type="entry name" value="TPR_8"/>
    <property type="match status" value="1"/>
</dbReference>
<dbReference type="Proteomes" id="UP001597120">
    <property type="component" value="Unassembled WGS sequence"/>
</dbReference>
<dbReference type="RefSeq" id="WP_379285603.1">
    <property type="nucleotide sequence ID" value="NZ_JBHTIU010000003.1"/>
</dbReference>
<dbReference type="SUPFAM" id="SSF48452">
    <property type="entry name" value="TPR-like"/>
    <property type="match status" value="1"/>
</dbReference>
<comment type="caution">
    <text evidence="4">The sequence shown here is derived from an EMBL/GenBank/DDBJ whole genome shotgun (WGS) entry which is preliminary data.</text>
</comment>
<evidence type="ECO:0000256" key="2">
    <source>
        <dbReference type="ARBA" id="ARBA00022803"/>
    </source>
</evidence>
<dbReference type="InterPro" id="IPR019734">
    <property type="entry name" value="TPR_rpt"/>
</dbReference>
<accession>A0ABW3D3P5</accession>
<evidence type="ECO:0000313" key="5">
    <source>
        <dbReference type="Proteomes" id="UP001597120"/>
    </source>
</evidence>
<keyword evidence="2 3" id="KW-0802">TPR repeat</keyword>